<feature type="region of interest" description="Disordered" evidence="1">
    <location>
        <begin position="1"/>
        <end position="27"/>
    </location>
</feature>
<name>A0AAV8QCN7_ENSVE</name>
<sequence length="70" mass="7742">MRGSPLCHQIPPPPLPPPPRPLSESSTLLRSFPRSVLARRIDLPPKNRNLSLVCKQEAGTVPISIEKKLL</sequence>
<gene>
    <name evidence="2" type="ORF">OPV22_019689</name>
</gene>
<accession>A0AAV8QCN7</accession>
<reference evidence="2 3" key="1">
    <citation type="submission" date="2022-12" db="EMBL/GenBank/DDBJ databases">
        <title>Chromosome-scale assembly of the Ensete ventricosum genome.</title>
        <authorList>
            <person name="Dussert Y."/>
            <person name="Stocks J."/>
            <person name="Wendawek A."/>
            <person name="Woldeyes F."/>
            <person name="Nichols R.A."/>
            <person name="Borrell J.S."/>
        </authorList>
    </citation>
    <scope>NUCLEOTIDE SEQUENCE [LARGE SCALE GENOMIC DNA]</scope>
    <source>
        <strain evidence="3">cv. Maze</strain>
        <tissue evidence="2">Seeds</tissue>
    </source>
</reference>
<protein>
    <submittedName>
        <fullName evidence="2">Uncharacterized protein</fullName>
    </submittedName>
</protein>
<dbReference type="AlphaFoldDB" id="A0AAV8QCN7"/>
<evidence type="ECO:0000256" key="1">
    <source>
        <dbReference type="SAM" id="MobiDB-lite"/>
    </source>
</evidence>
<proteinExistence type="predicted"/>
<comment type="caution">
    <text evidence="2">The sequence shown here is derived from an EMBL/GenBank/DDBJ whole genome shotgun (WGS) entry which is preliminary data.</text>
</comment>
<organism evidence="2 3">
    <name type="scientific">Ensete ventricosum</name>
    <name type="common">Abyssinian banana</name>
    <name type="synonym">Musa ensete</name>
    <dbReference type="NCBI Taxonomy" id="4639"/>
    <lineage>
        <taxon>Eukaryota</taxon>
        <taxon>Viridiplantae</taxon>
        <taxon>Streptophyta</taxon>
        <taxon>Embryophyta</taxon>
        <taxon>Tracheophyta</taxon>
        <taxon>Spermatophyta</taxon>
        <taxon>Magnoliopsida</taxon>
        <taxon>Liliopsida</taxon>
        <taxon>Zingiberales</taxon>
        <taxon>Musaceae</taxon>
        <taxon>Ensete</taxon>
    </lineage>
</organism>
<evidence type="ECO:0000313" key="3">
    <source>
        <dbReference type="Proteomes" id="UP001222027"/>
    </source>
</evidence>
<keyword evidence="3" id="KW-1185">Reference proteome</keyword>
<evidence type="ECO:0000313" key="2">
    <source>
        <dbReference type="EMBL" id="KAJ8475962.1"/>
    </source>
</evidence>
<feature type="compositionally biased region" description="Pro residues" evidence="1">
    <location>
        <begin position="10"/>
        <end position="21"/>
    </location>
</feature>
<dbReference type="EMBL" id="JAQQAF010000006">
    <property type="protein sequence ID" value="KAJ8475962.1"/>
    <property type="molecule type" value="Genomic_DNA"/>
</dbReference>
<dbReference type="Proteomes" id="UP001222027">
    <property type="component" value="Unassembled WGS sequence"/>
</dbReference>